<name>A0AB38YCE6_9GAMM</name>
<comment type="function">
    <text evidence="4 5">Required for flagellar hook formation. May act as a scaffolding protein.</text>
</comment>
<evidence type="ECO:0000259" key="7">
    <source>
        <dbReference type="Pfam" id="PF13860"/>
    </source>
</evidence>
<dbReference type="EMBL" id="CP101717">
    <property type="protein sequence ID" value="WLD57049.1"/>
    <property type="molecule type" value="Genomic_DNA"/>
</dbReference>
<dbReference type="Gene3D" id="2.60.40.4070">
    <property type="match status" value="1"/>
</dbReference>
<feature type="domain" description="FlgD/Vpr Ig-like" evidence="7">
    <location>
        <begin position="121"/>
        <end position="163"/>
    </location>
</feature>
<evidence type="ECO:0000256" key="3">
    <source>
        <dbReference type="ARBA" id="ARBA00022795"/>
    </source>
</evidence>
<protein>
    <recommendedName>
        <fullName evidence="2 5">Basal-body rod modification protein FlgD</fullName>
    </recommendedName>
</protein>
<evidence type="ECO:0000256" key="4">
    <source>
        <dbReference type="ARBA" id="ARBA00024746"/>
    </source>
</evidence>
<keyword evidence="9" id="KW-0966">Cell projection</keyword>
<sequence length="250" mass="27028">MSNINQVGASNPLDQYSIDKKAPPKADRGELGKDQFLELMIAQLTNQNPLEPKENGEFIAQLAQFSTVEGITNMSGGFDKLATAMKSSQALQASSLVGGAVTVDGQQESALRYGDLVFGTANITPGADNLVLQIEDEFGQVIESVALGPQPSGELAFKWNGLDLEVNGKWADIDYDKFETDEDGNPFPHPEGNYRFRIMGNVAGQNMAQAVSMSSRVDSVSILADNTVKLNLENGKDTTLDKVTRINHVF</sequence>
<reference evidence="9" key="1">
    <citation type="submission" date="2022-07" db="EMBL/GenBank/DDBJ databases">
        <title>Complete genome sequence of Salinispirillum sp. LH10-3-1 capable of multiple carbohydrate inversion isolated from a soda lake.</title>
        <authorList>
            <person name="Liu J."/>
            <person name="Zhai Y."/>
            <person name="Zhang H."/>
            <person name="Yang H."/>
            <person name="Qu J."/>
            <person name="Li J."/>
        </authorList>
    </citation>
    <scope>NUCLEOTIDE SEQUENCE</scope>
    <source>
        <strain evidence="9">LH 10-3-1</strain>
    </source>
</reference>
<evidence type="ECO:0000256" key="6">
    <source>
        <dbReference type="SAM" id="MobiDB-lite"/>
    </source>
</evidence>
<evidence type="ECO:0000256" key="1">
    <source>
        <dbReference type="ARBA" id="ARBA00010577"/>
    </source>
</evidence>
<dbReference type="AlphaFoldDB" id="A0AB38YCE6"/>
<dbReference type="Gene3D" id="2.30.30.910">
    <property type="match status" value="1"/>
</dbReference>
<dbReference type="InterPro" id="IPR025963">
    <property type="entry name" value="FLgD_Tudor"/>
</dbReference>
<evidence type="ECO:0000313" key="9">
    <source>
        <dbReference type="EMBL" id="WLD57049.1"/>
    </source>
</evidence>
<keyword evidence="3 5" id="KW-1005">Bacterial flagellum biogenesis</keyword>
<proteinExistence type="inferred from homology"/>
<dbReference type="RefSeq" id="WP_304994336.1">
    <property type="nucleotide sequence ID" value="NZ_CP101717.1"/>
</dbReference>
<evidence type="ECO:0000259" key="8">
    <source>
        <dbReference type="Pfam" id="PF13861"/>
    </source>
</evidence>
<accession>A0AB38YCE6</accession>
<dbReference type="InterPro" id="IPR025965">
    <property type="entry name" value="FlgD/Vpr_Ig-like"/>
</dbReference>
<feature type="compositionally biased region" description="Basic and acidic residues" evidence="6">
    <location>
        <begin position="17"/>
        <end position="29"/>
    </location>
</feature>
<comment type="similarity">
    <text evidence="1 5">Belongs to the FlgD family.</text>
</comment>
<evidence type="ECO:0000256" key="2">
    <source>
        <dbReference type="ARBA" id="ARBA00016013"/>
    </source>
</evidence>
<gene>
    <name evidence="9" type="ORF">NFC81_09960</name>
</gene>
<keyword evidence="9" id="KW-0969">Cilium</keyword>
<dbReference type="InterPro" id="IPR005648">
    <property type="entry name" value="FlgD"/>
</dbReference>
<feature type="compositionally biased region" description="Polar residues" evidence="6">
    <location>
        <begin position="1"/>
        <end position="14"/>
    </location>
</feature>
<feature type="region of interest" description="Disordered" evidence="6">
    <location>
        <begin position="1"/>
        <end position="29"/>
    </location>
</feature>
<keyword evidence="9" id="KW-0282">Flagellum</keyword>
<dbReference type="Pfam" id="PF03963">
    <property type="entry name" value="FlgD"/>
    <property type="match status" value="1"/>
</dbReference>
<feature type="domain" description="FlgD Tudor-like" evidence="8">
    <location>
        <begin position="88"/>
        <end position="244"/>
    </location>
</feature>
<organism evidence="9">
    <name type="scientific">Salinispirillum sp. LH 10-3-1</name>
    <dbReference type="NCBI Taxonomy" id="2952525"/>
    <lineage>
        <taxon>Bacteria</taxon>
        <taxon>Pseudomonadati</taxon>
        <taxon>Pseudomonadota</taxon>
        <taxon>Gammaproteobacteria</taxon>
        <taxon>Oceanospirillales</taxon>
        <taxon>Saccharospirillaceae</taxon>
        <taxon>Salinispirillum</taxon>
    </lineage>
</organism>
<evidence type="ECO:0000256" key="5">
    <source>
        <dbReference type="RuleBase" id="RU362076"/>
    </source>
</evidence>
<dbReference type="Pfam" id="PF13861">
    <property type="entry name" value="FLgD_tudor"/>
    <property type="match status" value="1"/>
</dbReference>
<dbReference type="GO" id="GO:0044781">
    <property type="term" value="P:bacterial-type flagellum organization"/>
    <property type="evidence" value="ECO:0007669"/>
    <property type="project" value="UniProtKB-UniRule"/>
</dbReference>
<dbReference type="Pfam" id="PF13860">
    <property type="entry name" value="FlgD_ig"/>
    <property type="match status" value="1"/>
</dbReference>